<evidence type="ECO:0000256" key="3">
    <source>
        <dbReference type="ARBA" id="ARBA00022840"/>
    </source>
</evidence>
<evidence type="ECO:0000256" key="2">
    <source>
        <dbReference type="ARBA" id="ARBA00022741"/>
    </source>
</evidence>
<keyword evidence="6" id="KW-1185">Reference proteome</keyword>
<feature type="domain" description="ABC transporter" evidence="4">
    <location>
        <begin position="7"/>
        <end position="244"/>
    </location>
</feature>
<dbReference type="InterPro" id="IPR017871">
    <property type="entry name" value="ABC_transporter-like_CS"/>
</dbReference>
<dbReference type="PANTHER" id="PTHR24220:SF685">
    <property type="entry name" value="ABC TRANSPORTER RELATED"/>
    <property type="match status" value="1"/>
</dbReference>
<dbReference type="InterPro" id="IPR015854">
    <property type="entry name" value="ABC_transpr_LolD-like"/>
</dbReference>
<dbReference type="GO" id="GO:0098796">
    <property type="term" value="C:membrane protein complex"/>
    <property type="evidence" value="ECO:0007669"/>
    <property type="project" value="UniProtKB-ARBA"/>
</dbReference>
<dbReference type="CDD" id="cd03255">
    <property type="entry name" value="ABC_MJ0796_LolCDE_FtsE"/>
    <property type="match status" value="1"/>
</dbReference>
<proteinExistence type="predicted"/>
<evidence type="ECO:0000259" key="4">
    <source>
        <dbReference type="PROSITE" id="PS50893"/>
    </source>
</evidence>
<dbReference type="InterPro" id="IPR003593">
    <property type="entry name" value="AAA+_ATPase"/>
</dbReference>
<dbReference type="GO" id="GO:0005886">
    <property type="term" value="C:plasma membrane"/>
    <property type="evidence" value="ECO:0007669"/>
    <property type="project" value="TreeGrafter"/>
</dbReference>
<dbReference type="SMART" id="SM00382">
    <property type="entry name" value="AAA"/>
    <property type="match status" value="1"/>
</dbReference>
<gene>
    <name evidence="5" type="ORF">EKG83_10235</name>
</gene>
<dbReference type="AlphaFoldDB" id="A0A5Q0GV19"/>
<organism evidence="5 6">
    <name type="scientific">Saccharothrix syringae</name>
    <name type="common">Nocardiopsis syringae</name>
    <dbReference type="NCBI Taxonomy" id="103733"/>
    <lineage>
        <taxon>Bacteria</taxon>
        <taxon>Bacillati</taxon>
        <taxon>Actinomycetota</taxon>
        <taxon>Actinomycetes</taxon>
        <taxon>Pseudonocardiales</taxon>
        <taxon>Pseudonocardiaceae</taxon>
        <taxon>Saccharothrix</taxon>
    </lineage>
</organism>
<dbReference type="InterPro" id="IPR003439">
    <property type="entry name" value="ABC_transporter-like_ATP-bd"/>
</dbReference>
<dbReference type="KEGG" id="ssyi:EKG83_10235"/>
<dbReference type="Gene3D" id="3.40.50.300">
    <property type="entry name" value="P-loop containing nucleotide triphosphate hydrolases"/>
    <property type="match status" value="1"/>
</dbReference>
<dbReference type="SUPFAM" id="SSF52540">
    <property type="entry name" value="P-loop containing nucleoside triphosphate hydrolases"/>
    <property type="match status" value="1"/>
</dbReference>
<dbReference type="InterPro" id="IPR017911">
    <property type="entry name" value="MacB-like_ATP-bd"/>
</dbReference>
<dbReference type="FunFam" id="3.40.50.300:FF:000032">
    <property type="entry name" value="Export ABC transporter ATP-binding protein"/>
    <property type="match status" value="1"/>
</dbReference>
<keyword evidence="1" id="KW-0813">Transport</keyword>
<dbReference type="Proteomes" id="UP000325787">
    <property type="component" value="Chromosome"/>
</dbReference>
<dbReference type="OrthoDB" id="9802264at2"/>
<dbReference type="EMBL" id="CP034550">
    <property type="protein sequence ID" value="QFZ17809.1"/>
    <property type="molecule type" value="Genomic_DNA"/>
</dbReference>
<dbReference type="PROSITE" id="PS50893">
    <property type="entry name" value="ABC_TRANSPORTER_2"/>
    <property type="match status" value="1"/>
</dbReference>
<dbReference type="RefSeq" id="WP_084717106.1">
    <property type="nucleotide sequence ID" value="NZ_CP034550.1"/>
</dbReference>
<evidence type="ECO:0000256" key="1">
    <source>
        <dbReference type="ARBA" id="ARBA00022448"/>
    </source>
</evidence>
<evidence type="ECO:0000313" key="5">
    <source>
        <dbReference type="EMBL" id="QFZ17809.1"/>
    </source>
</evidence>
<dbReference type="InterPro" id="IPR027417">
    <property type="entry name" value="P-loop_NTPase"/>
</dbReference>
<dbReference type="Pfam" id="PF00005">
    <property type="entry name" value="ABC_tran"/>
    <property type="match status" value="1"/>
</dbReference>
<sequence>MTSAEAIRVTRLSKVHGRPPHHVVALDEVDLVLHRGTFTAITGPSGSGKTTLLQCMAGLDRPTGGEIRLGGTRIDGLSERELTRLRRGRVGFVFQGANLLTSLTAEQNASLPPRLAGRRVDPGTVRRLLADVGLGDRLRHRPGELSGGQRQRVAIARALATSPEVLFADEPTGALDSATGRQVLGLLRSLVNERGQTVVVVTHDPVAASFADRVTFLADGRVSGHLDAPTPRAVAELMTASEVG</sequence>
<dbReference type="GO" id="GO:0016887">
    <property type="term" value="F:ATP hydrolysis activity"/>
    <property type="evidence" value="ECO:0007669"/>
    <property type="project" value="InterPro"/>
</dbReference>
<keyword evidence="2" id="KW-0547">Nucleotide-binding</keyword>
<dbReference type="GO" id="GO:0022857">
    <property type="term" value="F:transmembrane transporter activity"/>
    <property type="evidence" value="ECO:0007669"/>
    <property type="project" value="TreeGrafter"/>
</dbReference>
<protein>
    <submittedName>
        <fullName evidence="5">ABC transporter ATP-binding protein</fullName>
    </submittedName>
</protein>
<dbReference type="PANTHER" id="PTHR24220">
    <property type="entry name" value="IMPORT ATP-BINDING PROTEIN"/>
    <property type="match status" value="1"/>
</dbReference>
<keyword evidence="3 5" id="KW-0067">ATP-binding</keyword>
<name>A0A5Q0GV19_SACSY</name>
<evidence type="ECO:0000313" key="6">
    <source>
        <dbReference type="Proteomes" id="UP000325787"/>
    </source>
</evidence>
<reference evidence="6" key="1">
    <citation type="journal article" date="2021" name="Curr. Microbiol.">
        <title>Complete genome of nocamycin-producing strain Saccharothrix syringae NRRL B-16468 reveals the biosynthetic potential for secondary metabolites.</title>
        <authorList>
            <person name="Mo X."/>
            <person name="Yang S."/>
        </authorList>
    </citation>
    <scope>NUCLEOTIDE SEQUENCE [LARGE SCALE GENOMIC DNA]</scope>
    <source>
        <strain evidence="6">ATCC 51364 / DSM 43886 / JCM 6844 / KCTC 9398 / NBRC 14523 / NRRL B-16468 / INA 2240</strain>
    </source>
</reference>
<dbReference type="PROSITE" id="PS00211">
    <property type="entry name" value="ABC_TRANSPORTER_1"/>
    <property type="match status" value="1"/>
</dbReference>
<dbReference type="GO" id="GO:0005524">
    <property type="term" value="F:ATP binding"/>
    <property type="evidence" value="ECO:0007669"/>
    <property type="project" value="UniProtKB-KW"/>
</dbReference>
<accession>A0A5Q0GV19</accession>